<dbReference type="RefSeq" id="WP_005672328.1">
    <property type="nucleotide sequence ID" value="NZ_CP146288.1"/>
</dbReference>
<dbReference type="Gene3D" id="1.20.1530.20">
    <property type="match status" value="1"/>
</dbReference>
<comment type="caution">
    <text evidence="6">The sequence shown here is derived from an EMBL/GenBank/DDBJ whole genome shotgun (WGS) entry which is preliminary data.</text>
</comment>
<organism evidence="6 7">
    <name type="scientific">Lautropia mirabilis ATCC 51599</name>
    <dbReference type="NCBI Taxonomy" id="887898"/>
    <lineage>
        <taxon>Bacteria</taxon>
        <taxon>Pseudomonadati</taxon>
        <taxon>Pseudomonadota</taxon>
        <taxon>Betaproteobacteria</taxon>
        <taxon>Burkholderiales</taxon>
        <taxon>Burkholderiaceae</taxon>
        <taxon>Lautropia</taxon>
    </lineage>
</organism>
<evidence type="ECO:0000256" key="5">
    <source>
        <dbReference type="SAM" id="Phobius"/>
    </source>
</evidence>
<protein>
    <submittedName>
        <fullName evidence="6">Bile acid transporter</fullName>
    </submittedName>
</protein>
<feature type="transmembrane region" description="Helical" evidence="5">
    <location>
        <begin position="15"/>
        <end position="33"/>
    </location>
</feature>
<keyword evidence="3 5" id="KW-1133">Transmembrane helix</keyword>
<dbReference type="PANTHER" id="PTHR10361:SF28">
    <property type="entry name" value="P3 PROTEIN-RELATED"/>
    <property type="match status" value="1"/>
</dbReference>
<dbReference type="InterPro" id="IPR002657">
    <property type="entry name" value="BilAc:Na_symport/Acr3"/>
</dbReference>
<dbReference type="Pfam" id="PF01758">
    <property type="entry name" value="SBF"/>
    <property type="match status" value="1"/>
</dbReference>
<name>E7RTX6_9BURK</name>
<reference evidence="6 7" key="1">
    <citation type="submission" date="2010-12" db="EMBL/GenBank/DDBJ databases">
        <authorList>
            <person name="Muzny D."/>
            <person name="Qin X."/>
            <person name="Deng J."/>
            <person name="Jiang H."/>
            <person name="Liu Y."/>
            <person name="Qu J."/>
            <person name="Song X.-Z."/>
            <person name="Zhang L."/>
            <person name="Thornton R."/>
            <person name="Coyle M."/>
            <person name="Francisco L."/>
            <person name="Jackson L."/>
            <person name="Javaid M."/>
            <person name="Korchina V."/>
            <person name="Kovar C."/>
            <person name="Mata R."/>
            <person name="Mathew T."/>
            <person name="Ngo R."/>
            <person name="Nguyen L."/>
            <person name="Nguyen N."/>
            <person name="Okwuonu G."/>
            <person name="Ongeri F."/>
            <person name="Pham C."/>
            <person name="Simmons D."/>
            <person name="Wilczek-Boney K."/>
            <person name="Hale W."/>
            <person name="Jakkamsetti A."/>
            <person name="Pham P."/>
            <person name="Ruth R."/>
            <person name="San Lucas F."/>
            <person name="Warren J."/>
            <person name="Zhang J."/>
            <person name="Zhao Z."/>
            <person name="Zhou C."/>
            <person name="Zhu D."/>
            <person name="Lee S."/>
            <person name="Bess C."/>
            <person name="Blankenburg K."/>
            <person name="Forbes L."/>
            <person name="Fu Q."/>
            <person name="Gubbala S."/>
            <person name="Hirani K."/>
            <person name="Jayaseelan J.C."/>
            <person name="Lara F."/>
            <person name="Munidasa M."/>
            <person name="Palculict T."/>
            <person name="Patil S."/>
            <person name="Pu L.-L."/>
            <person name="Saada N."/>
            <person name="Tang L."/>
            <person name="Weissenberger G."/>
            <person name="Zhu Y."/>
            <person name="Hemphill L."/>
            <person name="Shang Y."/>
            <person name="Youmans B."/>
            <person name="Ayvaz T."/>
            <person name="Ross M."/>
            <person name="Santibanez J."/>
            <person name="Aqrawi P."/>
            <person name="Gross S."/>
            <person name="Joshi V."/>
            <person name="Fowler G."/>
            <person name="Nazareth L."/>
            <person name="Reid J."/>
            <person name="Worley K."/>
            <person name="Petrosino J."/>
            <person name="Highlander S."/>
            <person name="Gibbs R."/>
        </authorList>
    </citation>
    <scope>NUCLEOTIDE SEQUENCE [LARGE SCALE GENOMIC DNA]</scope>
    <source>
        <strain evidence="6 7">ATCC 51599</strain>
    </source>
</reference>
<feature type="transmembrane region" description="Helical" evidence="5">
    <location>
        <begin position="69"/>
        <end position="86"/>
    </location>
</feature>
<dbReference type="InterPro" id="IPR038770">
    <property type="entry name" value="Na+/solute_symporter_sf"/>
</dbReference>
<feature type="transmembrane region" description="Helical" evidence="5">
    <location>
        <begin position="162"/>
        <end position="184"/>
    </location>
</feature>
<dbReference type="eggNOG" id="COG0385">
    <property type="taxonomic scope" value="Bacteria"/>
</dbReference>
<evidence type="ECO:0000313" key="7">
    <source>
        <dbReference type="Proteomes" id="UP000011021"/>
    </source>
</evidence>
<dbReference type="Proteomes" id="UP000011021">
    <property type="component" value="Unassembled WGS sequence"/>
</dbReference>
<keyword evidence="7" id="KW-1185">Reference proteome</keyword>
<dbReference type="STRING" id="887898.HMPREF0551_0395"/>
<evidence type="ECO:0000256" key="2">
    <source>
        <dbReference type="ARBA" id="ARBA00022692"/>
    </source>
</evidence>
<dbReference type="AlphaFoldDB" id="E7RTX6"/>
<evidence type="ECO:0000256" key="3">
    <source>
        <dbReference type="ARBA" id="ARBA00022989"/>
    </source>
</evidence>
<feature type="transmembrane region" description="Helical" evidence="5">
    <location>
        <begin position="127"/>
        <end position="150"/>
    </location>
</feature>
<comment type="subcellular location">
    <subcellularLocation>
        <location evidence="1">Membrane</location>
        <topology evidence="1">Multi-pass membrane protein</topology>
    </subcellularLocation>
</comment>
<sequence>MDTLLRIVRFTNKTFALWVLLFGALGFVFPNLFLGLRSWIPYLLAAVMLGMGLTLSVKDFTGVLRYPKAVLVGVCAQFLIMPALAWGLCKVFDLPPDLAVGVILVGACPGGTASNVMTYLARGNTALSVACTTVATLLAPLLTPLVFWLFASQWLQVDASGMFLSVVQVVLLPIIVGLIIKAILGHRIDHVAETMPLISVIAIVLIVGAVVAGSKDRIIDSGLLIFGVVVLHNGLGYLGGLLAARLFRLPFYDGKAIAIEVGMQNSGLGATLAGLHFASAPIVAVPSAVFSFWHNVSGPILATWFASRPNGNEGTEEAGGKGA</sequence>
<dbReference type="PANTHER" id="PTHR10361">
    <property type="entry name" value="SODIUM-BILE ACID COTRANSPORTER"/>
    <property type="match status" value="1"/>
</dbReference>
<feature type="transmembrane region" description="Helical" evidence="5">
    <location>
        <begin position="223"/>
        <end position="247"/>
    </location>
</feature>
<dbReference type="HOGENOM" id="CLU_034788_1_1_4"/>
<proteinExistence type="predicted"/>
<feature type="transmembrane region" description="Helical" evidence="5">
    <location>
        <begin position="191"/>
        <end position="211"/>
    </location>
</feature>
<accession>E7RTX6</accession>
<keyword evidence="4 5" id="KW-0472">Membrane</keyword>
<gene>
    <name evidence="6" type="ORF">HMPREF0551_0395</name>
</gene>
<feature type="transmembrane region" description="Helical" evidence="5">
    <location>
        <begin position="268"/>
        <end position="293"/>
    </location>
</feature>
<evidence type="ECO:0000256" key="4">
    <source>
        <dbReference type="ARBA" id="ARBA00023136"/>
    </source>
</evidence>
<feature type="transmembrane region" description="Helical" evidence="5">
    <location>
        <begin position="39"/>
        <end position="57"/>
    </location>
</feature>
<dbReference type="InterPro" id="IPR004710">
    <property type="entry name" value="Bilac:Na_transpt"/>
</dbReference>
<dbReference type="EMBL" id="AEQP01000001">
    <property type="protein sequence ID" value="EFV96212.1"/>
    <property type="molecule type" value="Genomic_DNA"/>
</dbReference>
<evidence type="ECO:0000313" key="6">
    <source>
        <dbReference type="EMBL" id="EFV96212.1"/>
    </source>
</evidence>
<evidence type="ECO:0000256" key="1">
    <source>
        <dbReference type="ARBA" id="ARBA00004141"/>
    </source>
</evidence>
<keyword evidence="2 5" id="KW-0812">Transmembrane</keyword>
<dbReference type="GO" id="GO:0016020">
    <property type="term" value="C:membrane"/>
    <property type="evidence" value="ECO:0007669"/>
    <property type="project" value="UniProtKB-SubCell"/>
</dbReference>
<feature type="transmembrane region" description="Helical" evidence="5">
    <location>
        <begin position="98"/>
        <end position="120"/>
    </location>
</feature>